<dbReference type="SUPFAM" id="SSF52540">
    <property type="entry name" value="P-loop containing nucleoside triphosphate hydrolases"/>
    <property type="match status" value="1"/>
</dbReference>
<comment type="caution">
    <text evidence="3">The sequence shown here is derived from an EMBL/GenBank/DDBJ whole genome shotgun (WGS) entry which is preliminary data.</text>
</comment>
<name>A0A8S8ZSC9_SORMA</name>
<proteinExistence type="predicted"/>
<evidence type="ECO:0000313" key="4">
    <source>
        <dbReference type="Proteomes" id="UP000433876"/>
    </source>
</evidence>
<dbReference type="PANTHER" id="PTHR10039">
    <property type="entry name" value="AMELOGENIN"/>
    <property type="match status" value="1"/>
</dbReference>
<dbReference type="Proteomes" id="UP000433876">
    <property type="component" value="Unassembled WGS sequence"/>
</dbReference>
<gene>
    <name evidence="3" type="ORF">SMACR_06869</name>
</gene>
<reference evidence="3 4" key="1">
    <citation type="submission" date="2017-07" db="EMBL/GenBank/DDBJ databases">
        <title>Genome sequence of the Sordaria macrospora wild type strain R19027.</title>
        <authorList>
            <person name="Nowrousian M."/>
            <person name="Teichert I."/>
            <person name="Kueck U."/>
        </authorList>
    </citation>
    <scope>NUCLEOTIDE SEQUENCE [LARGE SCALE GENOMIC DNA]</scope>
    <source>
        <strain evidence="3 4">R19027</strain>
        <tissue evidence="3">Mycelium</tissue>
    </source>
</reference>
<dbReference type="InterPro" id="IPR027417">
    <property type="entry name" value="P-loop_NTPase"/>
</dbReference>
<keyword evidence="1" id="KW-0677">Repeat</keyword>
<dbReference type="InterPro" id="IPR056884">
    <property type="entry name" value="NPHP3-like_N"/>
</dbReference>
<dbReference type="Pfam" id="PF24883">
    <property type="entry name" value="NPHP3_N"/>
    <property type="match status" value="1"/>
</dbReference>
<dbReference type="EMBL" id="NMPR01000034">
    <property type="protein sequence ID" value="KAA8633664.1"/>
    <property type="molecule type" value="Genomic_DNA"/>
</dbReference>
<dbReference type="AlphaFoldDB" id="A0A8S8ZSC9"/>
<protein>
    <recommendedName>
        <fullName evidence="2">Nephrocystin 3-like N-terminal domain-containing protein</fullName>
    </recommendedName>
</protein>
<dbReference type="VEuPathDB" id="FungiDB:SMAC_06869"/>
<evidence type="ECO:0000313" key="3">
    <source>
        <dbReference type="EMBL" id="KAA8633664.1"/>
    </source>
</evidence>
<evidence type="ECO:0000259" key="2">
    <source>
        <dbReference type="Pfam" id="PF24883"/>
    </source>
</evidence>
<feature type="domain" description="Nephrocystin 3-like N-terminal" evidence="2">
    <location>
        <begin position="30"/>
        <end position="128"/>
    </location>
</feature>
<evidence type="ECO:0000256" key="1">
    <source>
        <dbReference type="ARBA" id="ARBA00022737"/>
    </source>
</evidence>
<sequence length="456" mass="53325">MTKLLQALQKLKTLLGYNIQNPKTPCPFSNTCQWIFKDPKFKNWLASHDAKEPCARLLTIFGDPGSGKTVLMNSIVERFRQEPSLLSTTDGEAPIVLYHSYNGPRNIWPFSHAYMLYSLCQQLVQAHKLKGKEYALPDPLGWFNSNLDRFTTLLIANPGSYYIFLDGPSGFDMKCPIGPSHDYKTDDFLKSLDTTRLRNPSGKLDIKICYACRPEGRFRDILEMDPNMPTGLKMERKNNTDIEEFWAEHQELLENPPSMEDMWYQNGKIKDTYRFFPWLQYEIYLLKKQHKPSMLTAKDDMEQEMCRKWYRTMLHEATYNFQPERLEKLSVYINRILAHDVEPLRTLRADRPFTLLEFTLADLEDVKPSEVDNEEFVEAACKEMSRMTNQKLHPFIVVSPPNPNIVLQRQPEIYRNEIHRLSVMTVTLLYHSMSDFFLNTEEGRAFLGLDQTKKDD</sequence>
<dbReference type="PANTHER" id="PTHR10039:SF5">
    <property type="entry name" value="NACHT DOMAIN-CONTAINING PROTEIN"/>
    <property type="match status" value="1"/>
</dbReference>
<accession>A0A8S8ZSC9</accession>
<organism evidence="3 4">
    <name type="scientific">Sordaria macrospora</name>
    <dbReference type="NCBI Taxonomy" id="5147"/>
    <lineage>
        <taxon>Eukaryota</taxon>
        <taxon>Fungi</taxon>
        <taxon>Dikarya</taxon>
        <taxon>Ascomycota</taxon>
        <taxon>Pezizomycotina</taxon>
        <taxon>Sordariomycetes</taxon>
        <taxon>Sordariomycetidae</taxon>
        <taxon>Sordariales</taxon>
        <taxon>Sordariaceae</taxon>
        <taxon>Sordaria</taxon>
    </lineage>
</organism>
<dbReference type="Gene3D" id="3.40.50.300">
    <property type="entry name" value="P-loop containing nucleotide triphosphate hydrolases"/>
    <property type="match status" value="1"/>
</dbReference>